<dbReference type="Pfam" id="PF00245">
    <property type="entry name" value="Alk_phosphatase"/>
    <property type="match status" value="1"/>
</dbReference>
<evidence type="ECO:0000256" key="3">
    <source>
        <dbReference type="ARBA" id="ARBA00012647"/>
    </source>
</evidence>
<feature type="binding site" evidence="15">
    <location>
        <position position="336"/>
    </location>
    <ligand>
        <name>Zn(2+)</name>
        <dbReference type="ChEBI" id="CHEBI:29105"/>
        <label>2</label>
    </ligand>
</feature>
<comment type="similarity">
    <text evidence="2 16">Belongs to the alkaline phosphatase family.</text>
</comment>
<dbReference type="PANTHER" id="PTHR11596:SF5">
    <property type="entry name" value="ALKALINE PHOSPHATASE"/>
    <property type="match status" value="1"/>
</dbReference>
<comment type="cofactor">
    <cofactor evidence="15">
        <name>Zn(2+)</name>
        <dbReference type="ChEBI" id="CHEBI:29105"/>
    </cofactor>
    <text evidence="15">Binds 2 Zn(2+) ions.</text>
</comment>
<evidence type="ECO:0000256" key="11">
    <source>
        <dbReference type="ARBA" id="ARBA00023136"/>
    </source>
</evidence>
<keyword evidence="13" id="KW-0449">Lipoprotein</keyword>
<keyword evidence="5" id="KW-0597">Phosphoprotein</keyword>
<keyword evidence="6" id="KW-0336">GPI-anchor</keyword>
<dbReference type="GO" id="GO:0004035">
    <property type="term" value="F:alkaline phosphatase activity"/>
    <property type="evidence" value="ECO:0007669"/>
    <property type="project" value="UniProtKB-EC"/>
</dbReference>
<dbReference type="EMBL" id="GFAH01000056">
    <property type="protein sequence ID" value="JAV48333.1"/>
    <property type="molecule type" value="Transcribed_RNA"/>
</dbReference>
<accession>A0A1W7RB25</accession>
<feature type="binding site" evidence="15">
    <location>
        <position position="378"/>
    </location>
    <ligand>
        <name>Zn(2+)</name>
        <dbReference type="ChEBI" id="CHEBI:29105"/>
        <label>2</label>
    </ligand>
</feature>
<dbReference type="GO" id="GO:0046872">
    <property type="term" value="F:metal ion binding"/>
    <property type="evidence" value="ECO:0007669"/>
    <property type="project" value="UniProtKB-KW"/>
</dbReference>
<feature type="chain" id="PRO_5012506882" description="Alkaline phosphatase" evidence="18">
    <location>
        <begin position="22"/>
        <end position="527"/>
    </location>
</feature>
<evidence type="ECO:0000313" key="19">
    <source>
        <dbReference type="EMBL" id="JAV48333.1"/>
    </source>
</evidence>
<comment type="catalytic activity">
    <reaction evidence="17">
        <text>a phosphate monoester + H2O = an alcohol + phosphate</text>
        <dbReference type="Rhea" id="RHEA:15017"/>
        <dbReference type="ChEBI" id="CHEBI:15377"/>
        <dbReference type="ChEBI" id="CHEBI:30879"/>
        <dbReference type="ChEBI" id="CHEBI:43474"/>
        <dbReference type="ChEBI" id="CHEBI:67140"/>
        <dbReference type="EC" id="3.1.3.1"/>
    </reaction>
</comment>
<feature type="binding site" evidence="15">
    <location>
        <position position="175"/>
    </location>
    <ligand>
        <name>Mg(2+)</name>
        <dbReference type="ChEBI" id="CHEBI:18420"/>
    </ligand>
</feature>
<dbReference type="InterPro" id="IPR017850">
    <property type="entry name" value="Alkaline_phosphatase_core_sf"/>
</dbReference>
<evidence type="ECO:0000256" key="13">
    <source>
        <dbReference type="ARBA" id="ARBA00023288"/>
    </source>
</evidence>
<dbReference type="SMART" id="SM00098">
    <property type="entry name" value="alkPPc"/>
    <property type="match status" value="1"/>
</dbReference>
<dbReference type="AlphaFoldDB" id="A0A1W7RB25"/>
<feature type="signal peptide" evidence="18">
    <location>
        <begin position="1"/>
        <end position="21"/>
    </location>
</feature>
<dbReference type="InterPro" id="IPR018299">
    <property type="entry name" value="Alkaline_phosphatase_AS"/>
</dbReference>
<evidence type="ECO:0000256" key="16">
    <source>
        <dbReference type="RuleBase" id="RU003946"/>
    </source>
</evidence>
<dbReference type="EC" id="3.1.3.1" evidence="3 17"/>
<feature type="binding site" evidence="15">
    <location>
        <position position="340"/>
    </location>
    <ligand>
        <name>Zn(2+)</name>
        <dbReference type="ChEBI" id="CHEBI:29105"/>
        <label>2</label>
    </ligand>
</feature>
<evidence type="ECO:0000256" key="8">
    <source>
        <dbReference type="ARBA" id="ARBA00022801"/>
    </source>
</evidence>
<keyword evidence="10 15" id="KW-0460">Magnesium</keyword>
<evidence type="ECO:0000256" key="7">
    <source>
        <dbReference type="ARBA" id="ARBA00022723"/>
    </source>
</evidence>
<dbReference type="GO" id="GO:0005886">
    <property type="term" value="C:plasma membrane"/>
    <property type="evidence" value="ECO:0007669"/>
    <property type="project" value="UniProtKB-SubCell"/>
</dbReference>
<dbReference type="CDD" id="cd16012">
    <property type="entry name" value="ALP"/>
    <property type="match status" value="1"/>
</dbReference>
<dbReference type="Gene3D" id="3.40.720.10">
    <property type="entry name" value="Alkaline Phosphatase, subunit A"/>
    <property type="match status" value="1"/>
</dbReference>
<keyword evidence="8 17" id="KW-0378">Hydrolase</keyword>
<keyword evidence="11" id="KW-0472">Membrane</keyword>
<keyword evidence="18" id="KW-0732">Signal</keyword>
<dbReference type="PROSITE" id="PS00123">
    <property type="entry name" value="ALKALINE_PHOSPHATASE"/>
    <property type="match status" value="1"/>
</dbReference>
<keyword evidence="9 15" id="KW-0862">Zinc</keyword>
<feature type="binding site" evidence="15">
    <location>
        <position position="62"/>
    </location>
    <ligand>
        <name>Mg(2+)</name>
        <dbReference type="ChEBI" id="CHEBI:18420"/>
    </ligand>
</feature>
<evidence type="ECO:0000256" key="15">
    <source>
        <dbReference type="PIRSR" id="PIRSR601952-2"/>
    </source>
</evidence>
<evidence type="ECO:0000256" key="18">
    <source>
        <dbReference type="SAM" id="SignalP"/>
    </source>
</evidence>
<comment type="cofactor">
    <cofactor evidence="15">
        <name>Mg(2+)</name>
        <dbReference type="ChEBI" id="CHEBI:18420"/>
    </cofactor>
    <text evidence="15">Binds 1 Mg(2+) ion.</text>
</comment>
<evidence type="ECO:0000256" key="4">
    <source>
        <dbReference type="ARBA" id="ARBA00022475"/>
    </source>
</evidence>
<reference evidence="19" key="1">
    <citation type="submission" date="2016-11" db="EMBL/GenBank/DDBJ databases">
        <title>Venom-gland transcriptomics and venom proteomics of the black-back scorpion (Hadrurus spadix) reveal detectability challenges and an unexplored realm of animal toxin diversity.</title>
        <authorList>
            <person name="Rokyta D.R."/>
            <person name="Ward M.J."/>
        </authorList>
    </citation>
    <scope>NUCLEOTIDE SEQUENCE</scope>
    <source>
        <tissue evidence="19">Venom gland</tissue>
    </source>
</reference>
<proteinExistence type="inferred from homology"/>
<comment type="subcellular location">
    <subcellularLocation>
        <location evidence="1">Cell membrane</location>
        <topology evidence="1">Lipid-anchor</topology>
        <topology evidence="1">GPI-anchor</topology>
    </subcellularLocation>
</comment>
<evidence type="ECO:0000256" key="2">
    <source>
        <dbReference type="ARBA" id="ARBA00005984"/>
    </source>
</evidence>
<feature type="active site" description="Phosphoserine intermediate" evidence="14">
    <location>
        <position position="112"/>
    </location>
</feature>
<feature type="binding site" evidence="15">
    <location>
        <position position="452"/>
    </location>
    <ligand>
        <name>Zn(2+)</name>
        <dbReference type="ChEBI" id="CHEBI:29105"/>
        <label>2</label>
    </ligand>
</feature>
<evidence type="ECO:0000256" key="9">
    <source>
        <dbReference type="ARBA" id="ARBA00022833"/>
    </source>
</evidence>
<dbReference type="PRINTS" id="PR00113">
    <property type="entry name" value="ALKPHPHTASE"/>
</dbReference>
<protein>
    <recommendedName>
        <fullName evidence="3 17">Alkaline phosphatase</fullName>
        <ecNumber evidence="3 17">3.1.3.1</ecNumber>
    </recommendedName>
</protein>
<name>A0A1W7RB25_9SCOR</name>
<evidence type="ECO:0000256" key="5">
    <source>
        <dbReference type="ARBA" id="ARBA00022553"/>
    </source>
</evidence>
<feature type="binding site" evidence="15">
    <location>
        <position position="62"/>
    </location>
    <ligand>
        <name>Zn(2+)</name>
        <dbReference type="ChEBI" id="CHEBI:29105"/>
        <label>2</label>
    </ligand>
</feature>
<keyword evidence="4" id="KW-1003">Cell membrane</keyword>
<sequence>MFVCTLWRYVVCATVLYPVSTLNNAEFKQSYWQHNAMTSLKEALKMKLNTNVAKNVILFLGDGMGISTITGATIYKGQKAKQSGEEQNLIFQKFPHVALIKTYSVDMQVSDSAATATAFLTGVKTRNEMLGLTADATVGNCNSVINNEVHSIMKWAQDEGKDTGFVTTTRVTHATPAALYAHSPDRDWENDAQLPKNATKCKDIARQLVEDIPGRESKVIFGGGRRHFMTKNMSDVEDQMKGGRQDGRDLIKLWKNDKQQRGFTHRYVTNLEEFLQIDPEKTDFVMGLFAFDHMQYEADRDKTKEPSIAEMTEKAISVLKKNDKGYFLLVEGGRIDHAHHNTMAAKALEDTVAMADAVQKAVEITDQKDTLIIVTADHSHVLTINGYPKRGNSLLGIAGVSDIDKKSYTTLMYTNGPGQEDYNVSRADTKDQNTTSFDYTQQTTVPLKFETHGGEDVALFATGPMAHLFHGVKEQNYIAYAMGYASCVGPNKEHCCHGTCLDSSAAIIHSSLLINIGMAIVLWVSSF</sequence>
<evidence type="ECO:0000256" key="1">
    <source>
        <dbReference type="ARBA" id="ARBA00004609"/>
    </source>
</evidence>
<dbReference type="SUPFAM" id="SSF53649">
    <property type="entry name" value="Alkaline phosphatase-like"/>
    <property type="match status" value="1"/>
</dbReference>
<dbReference type="FunFam" id="3.40.720.10:FF:000008">
    <property type="entry name" value="Alkaline phosphatase"/>
    <property type="match status" value="1"/>
</dbReference>
<evidence type="ECO:0000256" key="12">
    <source>
        <dbReference type="ARBA" id="ARBA00023180"/>
    </source>
</evidence>
<dbReference type="PANTHER" id="PTHR11596">
    <property type="entry name" value="ALKALINE PHOSPHATASE"/>
    <property type="match status" value="1"/>
</dbReference>
<feature type="binding site" evidence="15">
    <location>
        <position position="377"/>
    </location>
    <ligand>
        <name>Zn(2+)</name>
        <dbReference type="ChEBI" id="CHEBI:29105"/>
        <label>2</label>
    </ligand>
</feature>
<evidence type="ECO:0000256" key="17">
    <source>
        <dbReference type="RuleBase" id="RU003947"/>
    </source>
</evidence>
<evidence type="ECO:0000256" key="6">
    <source>
        <dbReference type="ARBA" id="ARBA00022622"/>
    </source>
</evidence>
<keyword evidence="7 15" id="KW-0479">Metal-binding</keyword>
<evidence type="ECO:0000256" key="14">
    <source>
        <dbReference type="PIRSR" id="PIRSR601952-1"/>
    </source>
</evidence>
<dbReference type="GO" id="GO:0098552">
    <property type="term" value="C:side of membrane"/>
    <property type="evidence" value="ECO:0007669"/>
    <property type="project" value="UniProtKB-KW"/>
</dbReference>
<organism evidence="19">
    <name type="scientific">Hadrurus spadix</name>
    <dbReference type="NCBI Taxonomy" id="141984"/>
    <lineage>
        <taxon>Eukaryota</taxon>
        <taxon>Metazoa</taxon>
        <taxon>Ecdysozoa</taxon>
        <taxon>Arthropoda</taxon>
        <taxon>Chelicerata</taxon>
        <taxon>Arachnida</taxon>
        <taxon>Scorpiones</taxon>
        <taxon>Iurida</taxon>
        <taxon>Iuroidea</taxon>
        <taxon>Hadrurus</taxon>
    </lineage>
</organism>
<keyword evidence="12" id="KW-0325">Glycoprotein</keyword>
<feature type="binding site" evidence="15">
    <location>
        <position position="173"/>
    </location>
    <ligand>
        <name>Mg(2+)</name>
        <dbReference type="ChEBI" id="CHEBI:18420"/>
    </ligand>
</feature>
<feature type="binding site" evidence="15">
    <location>
        <position position="331"/>
    </location>
    <ligand>
        <name>Mg(2+)</name>
        <dbReference type="ChEBI" id="CHEBI:18420"/>
    </ligand>
</feature>
<evidence type="ECO:0000256" key="10">
    <source>
        <dbReference type="ARBA" id="ARBA00022842"/>
    </source>
</evidence>
<dbReference type="InterPro" id="IPR001952">
    <property type="entry name" value="Alkaline_phosphatase"/>
</dbReference>